<accession>A0A9D3PR38</accession>
<name>A0A9D3PR38_MEGAT</name>
<gene>
    <name evidence="5" type="ORF">MATL_G00161440</name>
</gene>
<dbReference type="Proteomes" id="UP001046870">
    <property type="component" value="Chromosome 13"/>
</dbReference>
<dbReference type="InterPro" id="IPR013106">
    <property type="entry name" value="Ig_V-set"/>
</dbReference>
<feature type="domain" description="Ig-like" evidence="4">
    <location>
        <begin position="24"/>
        <end position="114"/>
    </location>
</feature>
<evidence type="ECO:0000256" key="2">
    <source>
        <dbReference type="ARBA" id="ARBA00022859"/>
    </source>
</evidence>
<dbReference type="SUPFAM" id="SSF48726">
    <property type="entry name" value="Immunoglobulin"/>
    <property type="match status" value="1"/>
</dbReference>
<dbReference type="GO" id="GO:0007166">
    <property type="term" value="P:cell surface receptor signaling pathway"/>
    <property type="evidence" value="ECO:0007669"/>
    <property type="project" value="TreeGrafter"/>
</dbReference>
<evidence type="ECO:0000313" key="5">
    <source>
        <dbReference type="EMBL" id="KAG7466125.1"/>
    </source>
</evidence>
<dbReference type="EMBL" id="JAFDVH010000013">
    <property type="protein sequence ID" value="KAG7466125.1"/>
    <property type="molecule type" value="Genomic_DNA"/>
</dbReference>
<dbReference type="PANTHER" id="PTHR23268:SF102">
    <property type="entry name" value="IMMUNOGLOBULIN V-SET DOMAIN-CONTAINING PROTEIN"/>
    <property type="match status" value="1"/>
</dbReference>
<dbReference type="InterPro" id="IPR013783">
    <property type="entry name" value="Ig-like_fold"/>
</dbReference>
<dbReference type="InterPro" id="IPR036179">
    <property type="entry name" value="Ig-like_dom_sf"/>
</dbReference>
<keyword evidence="1 3" id="KW-0732">Signal</keyword>
<feature type="chain" id="PRO_5038912277" description="Ig-like domain-containing protein" evidence="3">
    <location>
        <begin position="16"/>
        <end position="114"/>
    </location>
</feature>
<protein>
    <recommendedName>
        <fullName evidence="4">Ig-like domain-containing protein</fullName>
    </recommendedName>
</protein>
<organism evidence="5 6">
    <name type="scientific">Megalops atlanticus</name>
    <name type="common">Tarpon</name>
    <name type="synonym">Clupea gigantea</name>
    <dbReference type="NCBI Taxonomy" id="7932"/>
    <lineage>
        <taxon>Eukaryota</taxon>
        <taxon>Metazoa</taxon>
        <taxon>Chordata</taxon>
        <taxon>Craniata</taxon>
        <taxon>Vertebrata</taxon>
        <taxon>Euteleostomi</taxon>
        <taxon>Actinopterygii</taxon>
        <taxon>Neopterygii</taxon>
        <taxon>Teleostei</taxon>
        <taxon>Elopiformes</taxon>
        <taxon>Megalopidae</taxon>
        <taxon>Megalops</taxon>
    </lineage>
</organism>
<evidence type="ECO:0000256" key="3">
    <source>
        <dbReference type="SAM" id="SignalP"/>
    </source>
</evidence>
<evidence type="ECO:0000313" key="6">
    <source>
        <dbReference type="Proteomes" id="UP001046870"/>
    </source>
</evidence>
<dbReference type="InterPro" id="IPR007110">
    <property type="entry name" value="Ig-like_dom"/>
</dbReference>
<dbReference type="Gene3D" id="2.60.40.10">
    <property type="entry name" value="Immunoglobulins"/>
    <property type="match status" value="1"/>
</dbReference>
<comment type="caution">
    <text evidence="5">The sequence shown here is derived from an EMBL/GenBank/DDBJ whole genome shotgun (WGS) entry which is preliminary data.</text>
</comment>
<evidence type="ECO:0000256" key="1">
    <source>
        <dbReference type="ARBA" id="ARBA00022729"/>
    </source>
</evidence>
<dbReference type="Pfam" id="PF07686">
    <property type="entry name" value="V-set"/>
    <property type="match status" value="1"/>
</dbReference>
<dbReference type="PROSITE" id="PS50835">
    <property type="entry name" value="IG_LIKE"/>
    <property type="match status" value="1"/>
</dbReference>
<keyword evidence="6" id="KW-1185">Reference proteome</keyword>
<dbReference type="CDD" id="cd00099">
    <property type="entry name" value="IgV"/>
    <property type="match status" value="1"/>
</dbReference>
<evidence type="ECO:0000259" key="4">
    <source>
        <dbReference type="PROSITE" id="PS50835"/>
    </source>
</evidence>
<dbReference type="PANTHER" id="PTHR23268">
    <property type="entry name" value="T-CELL RECEPTOR BETA CHAIN"/>
    <property type="match status" value="1"/>
</dbReference>
<dbReference type="OrthoDB" id="9049585at2759"/>
<dbReference type="InterPro" id="IPR050413">
    <property type="entry name" value="TCR_beta_variable"/>
</dbReference>
<feature type="signal peptide" evidence="3">
    <location>
        <begin position="1"/>
        <end position="15"/>
    </location>
</feature>
<reference evidence="5" key="1">
    <citation type="submission" date="2021-01" db="EMBL/GenBank/DDBJ databases">
        <authorList>
            <person name="Zahm M."/>
            <person name="Roques C."/>
            <person name="Cabau C."/>
            <person name="Klopp C."/>
            <person name="Donnadieu C."/>
            <person name="Jouanno E."/>
            <person name="Lampietro C."/>
            <person name="Louis A."/>
            <person name="Herpin A."/>
            <person name="Echchiki A."/>
            <person name="Berthelot C."/>
            <person name="Parey E."/>
            <person name="Roest-Crollius H."/>
            <person name="Braasch I."/>
            <person name="Postlethwait J."/>
            <person name="Bobe J."/>
            <person name="Montfort J."/>
            <person name="Bouchez O."/>
            <person name="Begum T."/>
            <person name="Mejri S."/>
            <person name="Adams A."/>
            <person name="Chen W.-J."/>
            <person name="Guiguen Y."/>
        </authorList>
    </citation>
    <scope>NUCLEOTIDE SEQUENCE</scope>
    <source>
        <strain evidence="5">YG-15Mar2019-1</strain>
        <tissue evidence="5">Brain</tissue>
    </source>
</reference>
<proteinExistence type="predicted"/>
<dbReference type="AlphaFoldDB" id="A0A9D3PR38"/>
<dbReference type="GO" id="GO:0005886">
    <property type="term" value="C:plasma membrane"/>
    <property type="evidence" value="ECO:0007669"/>
    <property type="project" value="TreeGrafter"/>
</dbReference>
<keyword evidence="2" id="KW-0391">Immunity</keyword>
<sequence>MFILVALFLIQRGIALDQSPDVLIEKGNPVSLTCTQRNTTSTVMYWYQQRKGSAFTGGIGLQLVVFSFGSLAEIEEGFKELFKAERKDTSLFLKVDKSQPSHSAIYFCAKKSAR</sequence>
<dbReference type="GO" id="GO:0002376">
    <property type="term" value="P:immune system process"/>
    <property type="evidence" value="ECO:0007669"/>
    <property type="project" value="UniProtKB-KW"/>
</dbReference>